<gene>
    <name evidence="5" type="primary">rplB</name>
    <name evidence="9" type="ORF">COV72_08670</name>
</gene>
<organism evidence="9 10">
    <name type="scientific">Candidatus Ghiorseimicrobium undicola</name>
    <dbReference type="NCBI Taxonomy" id="1974746"/>
    <lineage>
        <taxon>Bacteria</taxon>
        <taxon>Pseudomonadati</taxon>
        <taxon>Candidatus Omnitrophota</taxon>
        <taxon>Candidatus Ghiorseimicrobium</taxon>
    </lineage>
</organism>
<dbReference type="AlphaFoldDB" id="A0A2H0LVE1"/>
<evidence type="ECO:0000313" key="9">
    <source>
        <dbReference type="EMBL" id="PIQ88368.1"/>
    </source>
</evidence>
<dbReference type="GO" id="GO:0019843">
    <property type="term" value="F:rRNA binding"/>
    <property type="evidence" value="ECO:0007669"/>
    <property type="project" value="UniProtKB-UniRule"/>
</dbReference>
<protein>
    <recommendedName>
        <fullName evidence="4 5">Large ribosomal subunit protein uL2</fullName>
    </recommendedName>
</protein>
<reference evidence="9 10" key="1">
    <citation type="submission" date="2017-09" db="EMBL/GenBank/DDBJ databases">
        <title>Depth-based differentiation of microbial function through sediment-hosted aquifers and enrichment of novel symbionts in the deep terrestrial subsurface.</title>
        <authorList>
            <person name="Probst A.J."/>
            <person name="Ladd B."/>
            <person name="Jarett J.K."/>
            <person name="Geller-Mcgrath D.E."/>
            <person name="Sieber C.M."/>
            <person name="Emerson J.B."/>
            <person name="Anantharaman K."/>
            <person name="Thomas B.C."/>
            <person name="Malmstrom R."/>
            <person name="Stieglmeier M."/>
            <person name="Klingl A."/>
            <person name="Woyke T."/>
            <person name="Ryan C.M."/>
            <person name="Banfield J.F."/>
        </authorList>
    </citation>
    <scope>NUCLEOTIDE SEQUENCE [LARGE SCALE GENOMIC DNA]</scope>
    <source>
        <strain evidence="9">CG11_big_fil_rev_8_21_14_0_20_42_13</strain>
    </source>
</reference>
<dbReference type="Proteomes" id="UP000229641">
    <property type="component" value="Unassembled WGS sequence"/>
</dbReference>
<dbReference type="GO" id="GO:0015934">
    <property type="term" value="C:large ribosomal subunit"/>
    <property type="evidence" value="ECO:0007669"/>
    <property type="project" value="InterPro"/>
</dbReference>
<comment type="subunit">
    <text evidence="5">Part of the 50S ribosomal subunit. Forms a bridge to the 30S subunit in the 70S ribosome.</text>
</comment>
<sequence>MAIRKYNPTTPGMRFMKRPTFEEITKNTPEKSLLRPLKKSGGRNCYGRITVRFRGGGHKRMYRVIDFKRDKKNIPARVIAIEYDPNRSSRIALLEYEDKEKRYILAPVDLNVGDAVISSDTAEIDIKSGNCMPLRNIPSGTLMHNIELVKGQGGKIVRGAGTSAQIMAKEGDFAHVRLPSGEVRLVRLDCSATIGQVGNVSHEAEKDGKAGRNNWKGRKPHVRGVVMNPVDHPHGGGEGKSGQGNPHPVTPWGKPTKGFRTRKKVKYSDKYIVNRRK</sequence>
<evidence type="ECO:0000256" key="6">
    <source>
        <dbReference type="SAM" id="MobiDB-lite"/>
    </source>
</evidence>
<dbReference type="FunFam" id="2.30.30.30:FF:000001">
    <property type="entry name" value="50S ribosomal protein L2"/>
    <property type="match status" value="1"/>
</dbReference>
<name>A0A2H0LVE1_9BACT</name>
<dbReference type="Gene3D" id="2.40.50.140">
    <property type="entry name" value="Nucleic acid-binding proteins"/>
    <property type="match status" value="1"/>
</dbReference>
<comment type="function">
    <text evidence="5">One of the primary rRNA binding proteins. Required for association of the 30S and 50S subunits to form the 70S ribosome, for tRNA binding and peptide bond formation. It has been suggested to have peptidyltransferase activity; this is somewhat controversial. Makes several contacts with the 16S rRNA in the 70S ribosome.</text>
</comment>
<evidence type="ECO:0000256" key="4">
    <source>
        <dbReference type="ARBA" id="ARBA00035242"/>
    </source>
</evidence>
<feature type="domain" description="Large ribosomal subunit protein uL2 RNA-binding" evidence="8">
    <location>
        <begin position="42"/>
        <end position="118"/>
    </location>
</feature>
<dbReference type="SMART" id="SM01382">
    <property type="entry name" value="Ribosomal_L2_C"/>
    <property type="match status" value="1"/>
</dbReference>
<dbReference type="PIRSF" id="PIRSF002158">
    <property type="entry name" value="Ribosomal_L2"/>
    <property type="match status" value="1"/>
</dbReference>
<feature type="domain" description="Large ribosomal subunit protein uL2 C-terminal" evidence="7">
    <location>
        <begin position="126"/>
        <end position="255"/>
    </location>
</feature>
<dbReference type="SUPFAM" id="SSF50104">
    <property type="entry name" value="Translation proteins SH3-like domain"/>
    <property type="match status" value="1"/>
</dbReference>
<dbReference type="GO" id="GO:0003735">
    <property type="term" value="F:structural constituent of ribosome"/>
    <property type="evidence" value="ECO:0007669"/>
    <property type="project" value="InterPro"/>
</dbReference>
<dbReference type="InterPro" id="IPR012340">
    <property type="entry name" value="NA-bd_OB-fold"/>
</dbReference>
<keyword evidence="2 5" id="KW-0689">Ribosomal protein</keyword>
<dbReference type="Gene3D" id="2.30.30.30">
    <property type="match status" value="1"/>
</dbReference>
<dbReference type="EMBL" id="PCWA01000109">
    <property type="protein sequence ID" value="PIQ88368.1"/>
    <property type="molecule type" value="Genomic_DNA"/>
</dbReference>
<keyword evidence="3 5" id="KW-0687">Ribonucleoprotein</keyword>
<dbReference type="FunFam" id="2.40.50.140:FF:000003">
    <property type="entry name" value="50S ribosomal protein L2"/>
    <property type="match status" value="1"/>
</dbReference>
<dbReference type="InterPro" id="IPR014722">
    <property type="entry name" value="Rib_uL2_dom2"/>
</dbReference>
<dbReference type="InterPro" id="IPR022671">
    <property type="entry name" value="Ribosomal_uL2_CS"/>
</dbReference>
<dbReference type="InterPro" id="IPR002171">
    <property type="entry name" value="Ribosomal_uL2"/>
</dbReference>
<dbReference type="PANTHER" id="PTHR13691:SF5">
    <property type="entry name" value="LARGE RIBOSOMAL SUBUNIT PROTEIN UL2M"/>
    <property type="match status" value="1"/>
</dbReference>
<dbReference type="GO" id="GO:0016740">
    <property type="term" value="F:transferase activity"/>
    <property type="evidence" value="ECO:0007669"/>
    <property type="project" value="InterPro"/>
</dbReference>
<dbReference type="InterPro" id="IPR014726">
    <property type="entry name" value="Ribosomal_uL2_dom3"/>
</dbReference>
<evidence type="ECO:0000256" key="3">
    <source>
        <dbReference type="ARBA" id="ARBA00023274"/>
    </source>
</evidence>
<evidence type="ECO:0000256" key="2">
    <source>
        <dbReference type="ARBA" id="ARBA00022980"/>
    </source>
</evidence>
<dbReference type="Pfam" id="PF00181">
    <property type="entry name" value="Ribosomal_L2_N"/>
    <property type="match status" value="1"/>
</dbReference>
<proteinExistence type="inferred from homology"/>
<dbReference type="NCBIfam" id="TIGR01171">
    <property type="entry name" value="rplB_bact"/>
    <property type="match status" value="1"/>
</dbReference>
<dbReference type="HAMAP" id="MF_01320_B">
    <property type="entry name" value="Ribosomal_uL2_B"/>
    <property type="match status" value="1"/>
</dbReference>
<dbReference type="FunFam" id="4.10.950.10:FF:000001">
    <property type="entry name" value="50S ribosomal protein L2"/>
    <property type="match status" value="1"/>
</dbReference>
<accession>A0A2H0LVE1</accession>
<comment type="caution">
    <text evidence="9">The sequence shown here is derived from an EMBL/GenBank/DDBJ whole genome shotgun (WGS) entry which is preliminary data.</text>
</comment>
<dbReference type="GO" id="GO:0002181">
    <property type="term" value="P:cytoplasmic translation"/>
    <property type="evidence" value="ECO:0007669"/>
    <property type="project" value="TreeGrafter"/>
</dbReference>
<evidence type="ECO:0000313" key="10">
    <source>
        <dbReference type="Proteomes" id="UP000229641"/>
    </source>
</evidence>
<evidence type="ECO:0000256" key="1">
    <source>
        <dbReference type="ARBA" id="ARBA00005636"/>
    </source>
</evidence>
<dbReference type="PROSITE" id="PS00467">
    <property type="entry name" value="RIBOSOMAL_L2"/>
    <property type="match status" value="1"/>
</dbReference>
<dbReference type="InterPro" id="IPR008991">
    <property type="entry name" value="Translation_prot_SH3-like_sf"/>
</dbReference>
<feature type="region of interest" description="Disordered" evidence="6">
    <location>
        <begin position="204"/>
        <end position="277"/>
    </location>
</feature>
<keyword evidence="5" id="KW-0694">RNA-binding</keyword>
<dbReference type="SUPFAM" id="SSF50249">
    <property type="entry name" value="Nucleic acid-binding proteins"/>
    <property type="match status" value="1"/>
</dbReference>
<dbReference type="PANTHER" id="PTHR13691">
    <property type="entry name" value="RIBOSOMAL PROTEIN L2"/>
    <property type="match status" value="1"/>
</dbReference>
<dbReference type="InterPro" id="IPR005880">
    <property type="entry name" value="Ribosomal_uL2_bac/org-type"/>
</dbReference>
<comment type="similarity">
    <text evidence="1 5">Belongs to the universal ribosomal protein uL2 family.</text>
</comment>
<evidence type="ECO:0000259" key="7">
    <source>
        <dbReference type="SMART" id="SM01382"/>
    </source>
</evidence>
<dbReference type="Pfam" id="PF03947">
    <property type="entry name" value="Ribosomal_L2_C"/>
    <property type="match status" value="1"/>
</dbReference>
<dbReference type="InterPro" id="IPR022666">
    <property type="entry name" value="Ribosomal_uL2_RNA-bd_dom"/>
</dbReference>
<keyword evidence="5" id="KW-0699">rRNA-binding</keyword>
<evidence type="ECO:0000256" key="5">
    <source>
        <dbReference type="HAMAP-Rule" id="MF_01320"/>
    </source>
</evidence>
<evidence type="ECO:0000259" key="8">
    <source>
        <dbReference type="SMART" id="SM01383"/>
    </source>
</evidence>
<dbReference type="Gene3D" id="4.10.950.10">
    <property type="entry name" value="Ribosomal protein L2, domain 3"/>
    <property type="match status" value="1"/>
</dbReference>
<dbReference type="SMART" id="SM01383">
    <property type="entry name" value="Ribosomal_L2"/>
    <property type="match status" value="1"/>
</dbReference>
<dbReference type="InterPro" id="IPR022669">
    <property type="entry name" value="Ribosomal_uL2_C"/>
</dbReference>